<evidence type="ECO:0000313" key="1">
    <source>
        <dbReference type="EMBL" id="GEN71140.1"/>
    </source>
</evidence>
<dbReference type="OrthoDB" id="1150417at2"/>
<protein>
    <recommendedName>
        <fullName evidence="3">Bacterial mobilisation domain-containing protein</fullName>
    </recommendedName>
</protein>
<organism evidence="1 2">
    <name type="scientific">Chryseobacterium lathyri</name>
    <dbReference type="NCBI Taxonomy" id="395933"/>
    <lineage>
        <taxon>Bacteria</taxon>
        <taxon>Pseudomonadati</taxon>
        <taxon>Bacteroidota</taxon>
        <taxon>Flavobacteriia</taxon>
        <taxon>Flavobacteriales</taxon>
        <taxon>Weeksellaceae</taxon>
        <taxon>Chryseobacterium group</taxon>
        <taxon>Chryseobacterium</taxon>
    </lineage>
</organism>
<dbReference type="AlphaFoldDB" id="A0A511Y7G1"/>
<sequence length="118" mass="14049">MERGKEDLIIIRIQKSRKDNWKKICSEKQISLTSLIIHSVENRILDDERRKVLNFIEEQDNIFVKIETNINQVARYVNTMKAITSSDVDYFNRQLSQIIELKKEQNSIFKKIYSMIGK</sequence>
<dbReference type="Proteomes" id="UP000321150">
    <property type="component" value="Unassembled WGS sequence"/>
</dbReference>
<proteinExistence type="predicted"/>
<name>A0A511Y7G1_9FLAO</name>
<dbReference type="EMBL" id="BJYI01000003">
    <property type="protein sequence ID" value="GEN71140.1"/>
    <property type="molecule type" value="Genomic_DNA"/>
</dbReference>
<accession>A0A511Y7G1</accession>
<gene>
    <name evidence="1" type="ORF">CLA01_12120</name>
</gene>
<evidence type="ECO:0000313" key="2">
    <source>
        <dbReference type="Proteomes" id="UP000321150"/>
    </source>
</evidence>
<comment type="caution">
    <text evidence="1">The sequence shown here is derived from an EMBL/GenBank/DDBJ whole genome shotgun (WGS) entry which is preliminary data.</text>
</comment>
<reference evidence="1 2" key="1">
    <citation type="submission" date="2019-07" db="EMBL/GenBank/DDBJ databases">
        <title>Whole genome shotgun sequence of Chryseobacterium lathyri NBRC 105250.</title>
        <authorList>
            <person name="Hosoyama A."/>
            <person name="Uohara A."/>
            <person name="Ohji S."/>
            <person name="Ichikawa N."/>
        </authorList>
    </citation>
    <scope>NUCLEOTIDE SEQUENCE [LARGE SCALE GENOMIC DNA]</scope>
    <source>
        <strain evidence="1 2">NBRC 105250</strain>
    </source>
</reference>
<dbReference type="RefSeq" id="WP_111959848.1">
    <property type="nucleotide sequence ID" value="NZ_BJYI01000003.1"/>
</dbReference>
<evidence type="ECO:0008006" key="3">
    <source>
        <dbReference type="Google" id="ProtNLM"/>
    </source>
</evidence>